<evidence type="ECO:0000313" key="4">
    <source>
        <dbReference type="WBParaSite" id="TMUE_0000000975.1"/>
    </source>
</evidence>
<evidence type="ECO:0000313" key="3">
    <source>
        <dbReference type="Proteomes" id="UP000046395"/>
    </source>
</evidence>
<feature type="transmembrane region" description="Helical" evidence="2">
    <location>
        <begin position="31"/>
        <end position="52"/>
    </location>
</feature>
<keyword evidence="3" id="KW-1185">Reference proteome</keyword>
<dbReference type="WBParaSite" id="TMUE_0000000975.1">
    <property type="protein sequence ID" value="TMUE_0000000975.1"/>
    <property type="gene ID" value="WBGene00296893"/>
</dbReference>
<evidence type="ECO:0000256" key="2">
    <source>
        <dbReference type="SAM" id="Phobius"/>
    </source>
</evidence>
<protein>
    <submittedName>
        <fullName evidence="4">Uncharacterized protein</fullName>
    </submittedName>
</protein>
<dbReference type="Proteomes" id="UP000046395">
    <property type="component" value="Unassembled WGS sequence"/>
</dbReference>
<feature type="compositionally biased region" description="Polar residues" evidence="1">
    <location>
        <begin position="116"/>
        <end position="126"/>
    </location>
</feature>
<feature type="region of interest" description="Disordered" evidence="1">
    <location>
        <begin position="102"/>
        <end position="126"/>
    </location>
</feature>
<reference evidence="4" key="1">
    <citation type="submission" date="2019-12" db="UniProtKB">
        <authorList>
            <consortium name="WormBaseParasite"/>
        </authorList>
    </citation>
    <scope>IDENTIFICATION</scope>
</reference>
<accession>A0A5S6Q158</accession>
<name>A0A5S6Q158_TRIMR</name>
<proteinExistence type="predicted"/>
<keyword evidence="2" id="KW-1133">Transmembrane helix</keyword>
<organism evidence="3 4">
    <name type="scientific">Trichuris muris</name>
    <name type="common">Mouse whipworm</name>
    <dbReference type="NCBI Taxonomy" id="70415"/>
    <lineage>
        <taxon>Eukaryota</taxon>
        <taxon>Metazoa</taxon>
        <taxon>Ecdysozoa</taxon>
        <taxon>Nematoda</taxon>
        <taxon>Enoplea</taxon>
        <taxon>Dorylaimia</taxon>
        <taxon>Trichinellida</taxon>
        <taxon>Trichuridae</taxon>
        <taxon>Trichuris</taxon>
    </lineage>
</organism>
<keyword evidence="2" id="KW-0472">Membrane</keyword>
<evidence type="ECO:0000256" key="1">
    <source>
        <dbReference type="SAM" id="MobiDB-lite"/>
    </source>
</evidence>
<sequence>MNVVNTMVQLSKCPSFPSSTFDTTVRIVNSLAQSLFSTIPCYFIIAMCTVGYRRARWNSSGSLSFLGAAITGCERIPRSPYQNNNKERILTLNEDPLYIGQRASSGDARKGEGSDTRPQWNQPRWI</sequence>
<dbReference type="AlphaFoldDB" id="A0A5S6Q158"/>
<keyword evidence="2" id="KW-0812">Transmembrane</keyword>